<dbReference type="OrthoDB" id="5445534at2"/>
<evidence type="ECO:0000256" key="2">
    <source>
        <dbReference type="ARBA" id="ARBA00023002"/>
    </source>
</evidence>
<dbReference type="InterPro" id="IPR056798">
    <property type="entry name" value="ADH_Fe_C"/>
</dbReference>
<proteinExistence type="inferred from homology"/>
<dbReference type="Gene3D" id="1.20.1090.10">
    <property type="entry name" value="Dehydroquinate synthase-like - alpha domain"/>
    <property type="match status" value="1"/>
</dbReference>
<keyword evidence="7" id="KW-1185">Reference proteome</keyword>
<protein>
    <submittedName>
        <fullName evidence="6">Iron-containing alcohol dehydrogenase</fullName>
    </submittedName>
</protein>
<dbReference type="InterPro" id="IPR039697">
    <property type="entry name" value="Alcohol_dehydrogenase_Fe"/>
</dbReference>
<comment type="similarity">
    <text evidence="1">Belongs to the iron-containing alcohol dehydrogenase family.</text>
</comment>
<sequence>MFKAFEFQVTTRVKCGANLVDGLGKEALALGGKKVLVVTDQGIVKAGLLERVTAALKKEGLAFEVYDRVEANPRVETIDRGHEFYRRVGADVIVGFGGGSSMDTAKGIAVLATNGGSMAQYAGQNKVQNRPAPVIAVPTTAGTGSEVTGNIAFTDLTKKDKMSCRSPLNFPRVAILDHTLLASLPASIAAATGMDALIHAVEGYLSKKASPMSDVLALEAIRMIGSNIRKFVANPENEEAAANMLLASALAGMVITNTGTGNVHGMARPVGGQFDVPHGVACAIMFAPVMRFNLISSPEKMAKVAGALGEKVEGQPVLVAAARAVDAVEKLVADLGIPKNLSAVGVTSDAIPTLAQLSLANTGPNPRRTTYEDLVALFNEAI</sequence>
<reference evidence="6 7" key="1">
    <citation type="submission" date="2019-10" db="EMBL/GenBank/DDBJ databases">
        <title>Comparative genomics of sulfur disproportionating microorganisms.</title>
        <authorList>
            <person name="Ward L.M."/>
            <person name="Bertran E."/>
            <person name="Johnston D."/>
        </authorList>
    </citation>
    <scope>NUCLEOTIDE SEQUENCE [LARGE SCALE GENOMIC DNA]</scope>
    <source>
        <strain evidence="6 7">DSM 14055</strain>
    </source>
</reference>
<dbReference type="PROSITE" id="PS00913">
    <property type="entry name" value="ADH_IRON_1"/>
    <property type="match status" value="1"/>
</dbReference>
<dbReference type="SUPFAM" id="SSF56796">
    <property type="entry name" value="Dehydroquinate synthase-like"/>
    <property type="match status" value="1"/>
</dbReference>
<keyword evidence="2" id="KW-0560">Oxidoreductase</keyword>
<dbReference type="GO" id="GO:0004022">
    <property type="term" value="F:alcohol dehydrogenase (NAD+) activity"/>
    <property type="evidence" value="ECO:0007669"/>
    <property type="project" value="UniProtKB-ARBA"/>
</dbReference>
<evidence type="ECO:0000259" key="4">
    <source>
        <dbReference type="Pfam" id="PF00465"/>
    </source>
</evidence>
<evidence type="ECO:0000313" key="6">
    <source>
        <dbReference type="EMBL" id="MQL50752.1"/>
    </source>
</evidence>
<evidence type="ECO:0000313" key="7">
    <source>
        <dbReference type="Proteomes" id="UP000441717"/>
    </source>
</evidence>
<feature type="domain" description="Alcohol dehydrogenase iron-type/glycerol dehydrogenase GldA" evidence="4">
    <location>
        <begin position="11"/>
        <end position="177"/>
    </location>
</feature>
<evidence type="ECO:0000259" key="5">
    <source>
        <dbReference type="Pfam" id="PF25137"/>
    </source>
</evidence>
<dbReference type="EMBL" id="WHYR01000001">
    <property type="protein sequence ID" value="MQL50752.1"/>
    <property type="molecule type" value="Genomic_DNA"/>
</dbReference>
<feature type="domain" description="Fe-containing alcohol dehydrogenase-like C-terminal" evidence="5">
    <location>
        <begin position="190"/>
        <end position="381"/>
    </location>
</feature>
<dbReference type="GO" id="GO:0046872">
    <property type="term" value="F:metal ion binding"/>
    <property type="evidence" value="ECO:0007669"/>
    <property type="project" value="InterPro"/>
</dbReference>
<evidence type="ECO:0000256" key="1">
    <source>
        <dbReference type="ARBA" id="ARBA00007358"/>
    </source>
</evidence>
<name>A0A6N7IL94_9FIRM</name>
<accession>A0A6N7IL94</accession>
<dbReference type="PANTHER" id="PTHR11496:SF102">
    <property type="entry name" value="ALCOHOL DEHYDROGENASE 4"/>
    <property type="match status" value="1"/>
</dbReference>
<evidence type="ECO:0000256" key="3">
    <source>
        <dbReference type="ARBA" id="ARBA00023027"/>
    </source>
</evidence>
<gene>
    <name evidence="6" type="ORF">GFC01_00340</name>
</gene>
<dbReference type="CDD" id="cd08551">
    <property type="entry name" value="Fe-ADH"/>
    <property type="match status" value="1"/>
</dbReference>
<dbReference type="RefSeq" id="WP_152944665.1">
    <property type="nucleotide sequence ID" value="NZ_WHYR01000001.1"/>
</dbReference>
<dbReference type="PANTHER" id="PTHR11496">
    <property type="entry name" value="ALCOHOL DEHYDROGENASE"/>
    <property type="match status" value="1"/>
</dbReference>
<dbReference type="AlphaFoldDB" id="A0A6N7IL94"/>
<dbReference type="InterPro" id="IPR018211">
    <property type="entry name" value="ADH_Fe_CS"/>
</dbReference>
<dbReference type="Pfam" id="PF25137">
    <property type="entry name" value="ADH_Fe_C"/>
    <property type="match status" value="1"/>
</dbReference>
<organism evidence="6 7">
    <name type="scientific">Desulfofundulus thermobenzoicus</name>
    <dbReference type="NCBI Taxonomy" id="29376"/>
    <lineage>
        <taxon>Bacteria</taxon>
        <taxon>Bacillati</taxon>
        <taxon>Bacillota</taxon>
        <taxon>Clostridia</taxon>
        <taxon>Eubacteriales</taxon>
        <taxon>Peptococcaceae</taxon>
        <taxon>Desulfofundulus</taxon>
    </lineage>
</organism>
<dbReference type="Proteomes" id="UP000441717">
    <property type="component" value="Unassembled WGS sequence"/>
</dbReference>
<dbReference type="InterPro" id="IPR001670">
    <property type="entry name" value="ADH_Fe/GldA"/>
</dbReference>
<dbReference type="FunFam" id="1.20.1090.10:FF:000001">
    <property type="entry name" value="Aldehyde-alcohol dehydrogenase"/>
    <property type="match status" value="1"/>
</dbReference>
<dbReference type="Pfam" id="PF00465">
    <property type="entry name" value="Fe-ADH"/>
    <property type="match status" value="1"/>
</dbReference>
<comment type="caution">
    <text evidence="6">The sequence shown here is derived from an EMBL/GenBank/DDBJ whole genome shotgun (WGS) entry which is preliminary data.</text>
</comment>
<dbReference type="Gene3D" id="3.40.50.1970">
    <property type="match status" value="1"/>
</dbReference>
<keyword evidence="3" id="KW-0520">NAD</keyword>
<dbReference type="FunFam" id="3.40.50.1970:FF:000003">
    <property type="entry name" value="Alcohol dehydrogenase, iron-containing"/>
    <property type="match status" value="1"/>
</dbReference>